<dbReference type="Proteomes" id="UP001151002">
    <property type="component" value="Unassembled WGS sequence"/>
</dbReference>
<dbReference type="Gene3D" id="2.120.10.30">
    <property type="entry name" value="TolB, C-terminal domain"/>
    <property type="match status" value="1"/>
</dbReference>
<sequence>MTLRLRVALLVAVVLVVALGAGGYVWNVRQSQAQTRAAAPAVAQGGDLASLRAQPHLVFRSTALGNEYGRVAVVPLSAPTGPRAFTPAACERVYATAQDAICLSADRGIVTKYRAQLLDTDWAATRDLPLTGLPSRARLSRDGSLAATTTFVFGDSYANPGQFSTRTVVTRTDGEVVGDIEKFRLIVEGKTVTAADKNLWGVTFSDDDRFYATAATGGKTWLVEGSLKDRTVKALRPDVECPSLSPDRTRIAFKKHGDLPPGKWRLAVHDLRTGAETVSSEQRSVDDQVEWLDDATLVYGLPRTDTNGAATSDIWRVPADGSGPPQVLVPDAWSPAVVR</sequence>
<evidence type="ECO:0000313" key="1">
    <source>
        <dbReference type="EMBL" id="MCY1138180.1"/>
    </source>
</evidence>
<organism evidence="1 2">
    <name type="scientific">Paractinoplanes pyxinae</name>
    <dbReference type="NCBI Taxonomy" id="2997416"/>
    <lineage>
        <taxon>Bacteria</taxon>
        <taxon>Bacillati</taxon>
        <taxon>Actinomycetota</taxon>
        <taxon>Actinomycetes</taxon>
        <taxon>Micromonosporales</taxon>
        <taxon>Micromonosporaceae</taxon>
        <taxon>Paractinoplanes</taxon>
    </lineage>
</organism>
<name>A0ABT4AXN9_9ACTN</name>
<dbReference type="EMBL" id="JAPNTZ010000003">
    <property type="protein sequence ID" value="MCY1138180.1"/>
    <property type="molecule type" value="Genomic_DNA"/>
</dbReference>
<protein>
    <recommendedName>
        <fullName evidence="3">WD40 repeat protein</fullName>
    </recommendedName>
</protein>
<dbReference type="InterPro" id="IPR011042">
    <property type="entry name" value="6-blade_b-propeller_TolB-like"/>
</dbReference>
<comment type="caution">
    <text evidence="1">The sequence shown here is derived from an EMBL/GenBank/DDBJ whole genome shotgun (WGS) entry which is preliminary data.</text>
</comment>
<evidence type="ECO:0008006" key="3">
    <source>
        <dbReference type="Google" id="ProtNLM"/>
    </source>
</evidence>
<reference evidence="1" key="1">
    <citation type="submission" date="2022-11" db="EMBL/GenBank/DDBJ databases">
        <authorList>
            <person name="Somphong A."/>
            <person name="Phongsopitanun W."/>
        </authorList>
    </citation>
    <scope>NUCLEOTIDE SEQUENCE</scope>
    <source>
        <strain evidence="1">Pm04-4</strain>
    </source>
</reference>
<keyword evidence="2" id="KW-1185">Reference proteome</keyword>
<dbReference type="SUPFAM" id="SSF82171">
    <property type="entry name" value="DPP6 N-terminal domain-like"/>
    <property type="match status" value="1"/>
</dbReference>
<dbReference type="RefSeq" id="WP_267562158.1">
    <property type="nucleotide sequence ID" value="NZ_JAPNTZ010000003.1"/>
</dbReference>
<proteinExistence type="predicted"/>
<accession>A0ABT4AXN9</accession>
<gene>
    <name evidence="1" type="ORF">OWR29_09240</name>
</gene>
<evidence type="ECO:0000313" key="2">
    <source>
        <dbReference type="Proteomes" id="UP001151002"/>
    </source>
</evidence>